<dbReference type="OrthoDB" id="185373at2759"/>
<dbReference type="KEGG" id="act:ACLA_014700"/>
<feature type="region of interest" description="Disordered" evidence="2">
    <location>
        <begin position="717"/>
        <end position="778"/>
    </location>
</feature>
<feature type="compositionally biased region" description="Polar residues" evidence="2">
    <location>
        <begin position="743"/>
        <end position="763"/>
    </location>
</feature>
<gene>
    <name evidence="3" type="ORF">ACLA_014700</name>
</gene>
<feature type="compositionally biased region" description="Basic and acidic residues" evidence="2">
    <location>
        <begin position="726"/>
        <end position="739"/>
    </location>
</feature>
<dbReference type="Proteomes" id="UP000006701">
    <property type="component" value="Unassembled WGS sequence"/>
</dbReference>
<dbReference type="EMBL" id="DS027049">
    <property type="protein sequence ID" value="EAW13033.1"/>
    <property type="molecule type" value="Genomic_DNA"/>
</dbReference>
<dbReference type="OMA" id="STCRCVS"/>
<keyword evidence="1" id="KW-0175">Coiled coil</keyword>
<feature type="coiled-coil region" evidence="1">
    <location>
        <begin position="268"/>
        <end position="325"/>
    </location>
</feature>
<dbReference type="HOGENOM" id="CLU_020134_0_0_1"/>
<name>A1CBB5_ASPCL</name>
<feature type="coiled-coil region" evidence="1">
    <location>
        <begin position="70"/>
        <end position="97"/>
    </location>
</feature>
<evidence type="ECO:0000256" key="1">
    <source>
        <dbReference type="SAM" id="Coils"/>
    </source>
</evidence>
<dbReference type="eggNOG" id="ENOG502SDIM">
    <property type="taxonomic scope" value="Eukaryota"/>
</dbReference>
<dbReference type="AlphaFoldDB" id="A1CBB5"/>
<keyword evidence="4" id="KW-1185">Reference proteome</keyword>
<dbReference type="VEuPathDB" id="FungiDB:ACLA_014700"/>
<evidence type="ECO:0000256" key="2">
    <source>
        <dbReference type="SAM" id="MobiDB-lite"/>
    </source>
</evidence>
<evidence type="ECO:0000313" key="3">
    <source>
        <dbReference type="EMBL" id="EAW13033.1"/>
    </source>
</evidence>
<reference evidence="3 4" key="1">
    <citation type="journal article" date="2008" name="PLoS Genet.">
        <title>Genomic islands in the pathogenic filamentous fungus Aspergillus fumigatus.</title>
        <authorList>
            <person name="Fedorova N.D."/>
            <person name="Khaldi N."/>
            <person name="Joardar V.S."/>
            <person name="Maiti R."/>
            <person name="Amedeo P."/>
            <person name="Anderson M.J."/>
            <person name="Crabtree J."/>
            <person name="Silva J.C."/>
            <person name="Badger J.H."/>
            <person name="Albarraq A."/>
            <person name="Angiuoli S."/>
            <person name="Bussey H."/>
            <person name="Bowyer P."/>
            <person name="Cotty P.J."/>
            <person name="Dyer P.S."/>
            <person name="Egan A."/>
            <person name="Galens K."/>
            <person name="Fraser-Liggett C.M."/>
            <person name="Haas B.J."/>
            <person name="Inman J.M."/>
            <person name="Kent R."/>
            <person name="Lemieux S."/>
            <person name="Malavazi I."/>
            <person name="Orvis J."/>
            <person name="Roemer T."/>
            <person name="Ronning C.M."/>
            <person name="Sundaram J.P."/>
            <person name="Sutton G."/>
            <person name="Turner G."/>
            <person name="Venter J.C."/>
            <person name="White O.R."/>
            <person name="Whitty B.R."/>
            <person name="Youngman P."/>
            <person name="Wolfe K.H."/>
            <person name="Goldman G.H."/>
            <person name="Wortman J.R."/>
            <person name="Jiang B."/>
            <person name="Denning D.W."/>
            <person name="Nierman W.C."/>
        </authorList>
    </citation>
    <scope>NUCLEOTIDE SEQUENCE [LARGE SCALE GENOMIC DNA]</scope>
    <source>
        <strain evidence="4">ATCC 1007 / CBS 513.65 / DSM 816 / NCTC 3887 / NRRL 1</strain>
    </source>
</reference>
<accession>A1CBB5</accession>
<proteinExistence type="predicted"/>
<dbReference type="STRING" id="344612.A1CBB5"/>
<sequence>MQGLWSRVAPTKSSCRCVSCLSTSASALTSRTTTAASKKRLRLGNSVTALYTSIFAAAALADANAKDKRRHEWAEKIAAVQEEVNELVDEEHRLLEAIQARRKRTVSNGALQMRSFSSLGSFPVPTIPSRRSIHTTRDLRLDQSSQLVEDVADPESSNRLIQSSIFAQRSQTLENIEMEQHNRLVRNMMPENEDDLEDEAPISEHGFFLDGSDIPKWLSGDAVRQKAIRKLALKQLAIRLLLRQSIAHNYAGVPMMYTADFDLPQLNFAELLAELNTLRRRIRLLKTNESAFYDDLAKELRVQPIKEMQQEREKLDNEMERDISLFFRDKMSLPELLLRFANNLLQSTDPDRSYCMKLMILAFTKTHQTDLVELILKTILPHKFPLNSSLIISILTFFRKTKNLKGFDSFLEMLRGDGYPVDLGRLSFYKRQVVNGVEITVPPVSSANPVIYTTLVTAALRFDQPDRADAWLQAGRQHGLADDFSTLYAYLKFNAIRADWRNGVYTLRRSLAFLTSTSLHSQRHVERLIVLMVQLCDTCGKWEVSDALISAAINSGFDWASAAEHQEDVDVTKDPRFEHWQKKADASAPGNKIKPVWEKCFKFASILGEQMEDLIISEERDPAIRWQRMVGLYSRDVLSAMLAGPLDKYRESQPSDPAPPRVYDPEDAKFLEHVDSGRLDAFTATNSIAQKRQQQEIDALRVEITQLKNIVSQLRQTAIQRTSHGSPRDSWRPRNRARDPPATQASEPAPASNNNTNRFQNTERGPLKPFSVRFLASD</sequence>
<organism evidence="3 4">
    <name type="scientific">Aspergillus clavatus (strain ATCC 1007 / CBS 513.65 / DSM 816 / NCTC 3887 / NRRL 1 / QM 1276 / 107)</name>
    <dbReference type="NCBI Taxonomy" id="344612"/>
    <lineage>
        <taxon>Eukaryota</taxon>
        <taxon>Fungi</taxon>
        <taxon>Dikarya</taxon>
        <taxon>Ascomycota</taxon>
        <taxon>Pezizomycotina</taxon>
        <taxon>Eurotiomycetes</taxon>
        <taxon>Eurotiomycetidae</taxon>
        <taxon>Eurotiales</taxon>
        <taxon>Aspergillaceae</taxon>
        <taxon>Aspergillus</taxon>
        <taxon>Aspergillus subgen. Fumigati</taxon>
    </lineage>
</organism>
<dbReference type="RefSeq" id="XP_001274459.1">
    <property type="nucleotide sequence ID" value="XM_001274458.1"/>
</dbReference>
<evidence type="ECO:0000313" key="4">
    <source>
        <dbReference type="Proteomes" id="UP000006701"/>
    </source>
</evidence>
<dbReference type="GeneID" id="4706139"/>
<protein>
    <submittedName>
        <fullName evidence="3">Uncharacterized protein</fullName>
    </submittedName>
</protein>
<feature type="coiled-coil region" evidence="1">
    <location>
        <begin position="690"/>
        <end position="717"/>
    </location>
</feature>